<name>A0A811KG85_9BILA</name>
<comment type="caution">
    <text evidence="1">The sequence shown here is derived from an EMBL/GenBank/DDBJ whole genome shotgun (WGS) entry which is preliminary data.</text>
</comment>
<dbReference type="OrthoDB" id="9970333at2759"/>
<organism evidence="1 2">
    <name type="scientific">Bursaphelenchus okinawaensis</name>
    <dbReference type="NCBI Taxonomy" id="465554"/>
    <lineage>
        <taxon>Eukaryota</taxon>
        <taxon>Metazoa</taxon>
        <taxon>Ecdysozoa</taxon>
        <taxon>Nematoda</taxon>
        <taxon>Chromadorea</taxon>
        <taxon>Rhabditida</taxon>
        <taxon>Tylenchina</taxon>
        <taxon>Tylenchomorpha</taxon>
        <taxon>Aphelenchoidea</taxon>
        <taxon>Aphelenchoididae</taxon>
        <taxon>Bursaphelenchus</taxon>
    </lineage>
</organism>
<accession>A0A811KG85</accession>
<dbReference type="PANTHER" id="PTHR46060">
    <property type="entry name" value="MARINER MOS1 TRANSPOSASE-LIKE PROTEIN"/>
    <property type="match status" value="1"/>
</dbReference>
<dbReference type="InterPro" id="IPR052709">
    <property type="entry name" value="Transposase-MT_Hybrid"/>
</dbReference>
<dbReference type="Gene3D" id="3.30.420.10">
    <property type="entry name" value="Ribonuclease H-like superfamily/Ribonuclease H"/>
    <property type="match status" value="1"/>
</dbReference>
<dbReference type="InterPro" id="IPR036397">
    <property type="entry name" value="RNaseH_sf"/>
</dbReference>
<proteinExistence type="predicted"/>
<reference evidence="1" key="1">
    <citation type="submission" date="2020-09" db="EMBL/GenBank/DDBJ databases">
        <authorList>
            <person name="Kikuchi T."/>
        </authorList>
    </citation>
    <scope>NUCLEOTIDE SEQUENCE</scope>
    <source>
        <strain evidence="1">SH1</strain>
    </source>
</reference>
<dbReference type="PANTHER" id="PTHR46060:SF3">
    <property type="entry name" value="PROTEIN GVQW3"/>
    <property type="match status" value="1"/>
</dbReference>
<dbReference type="AlphaFoldDB" id="A0A811KG85"/>
<evidence type="ECO:0000313" key="1">
    <source>
        <dbReference type="EMBL" id="CAD5214324.1"/>
    </source>
</evidence>
<dbReference type="GO" id="GO:0003676">
    <property type="term" value="F:nucleic acid binding"/>
    <property type="evidence" value="ECO:0007669"/>
    <property type="project" value="InterPro"/>
</dbReference>
<sequence>MKKQWCGLREQDVSTPKPDLDPLVGCSMFGETQQLLYPGKWYHMELRSLWKSTVINSVAAALHGKQDRVFLIHDTARAYVTKLTQHKLKSLGWAEMPHALYSTDVAPTDYNLSHSLQNHLNATRVDNRENLKRWPTNFFNSKSPGFYRS</sequence>
<dbReference type="EMBL" id="CAJFDH010000003">
    <property type="protein sequence ID" value="CAD5214324.1"/>
    <property type="molecule type" value="Genomic_DNA"/>
</dbReference>
<evidence type="ECO:0008006" key="3">
    <source>
        <dbReference type="Google" id="ProtNLM"/>
    </source>
</evidence>
<keyword evidence="2" id="KW-1185">Reference proteome</keyword>
<dbReference type="Proteomes" id="UP000783686">
    <property type="component" value="Unassembled WGS sequence"/>
</dbReference>
<evidence type="ECO:0000313" key="2">
    <source>
        <dbReference type="Proteomes" id="UP000614601"/>
    </source>
</evidence>
<gene>
    <name evidence="1" type="ORF">BOKJ2_LOCUS5536</name>
</gene>
<dbReference type="Proteomes" id="UP000614601">
    <property type="component" value="Unassembled WGS sequence"/>
</dbReference>
<dbReference type="EMBL" id="CAJFCW020000003">
    <property type="protein sequence ID" value="CAG9102538.1"/>
    <property type="molecule type" value="Genomic_DNA"/>
</dbReference>
<protein>
    <recommendedName>
        <fullName evidence="3">DDE-1 domain-containing protein</fullName>
    </recommendedName>
</protein>